<evidence type="ECO:0000313" key="1">
    <source>
        <dbReference type="EMBL" id="DAD80915.1"/>
    </source>
</evidence>
<organism evidence="1">
    <name type="scientific">virus sp. ctK6s94</name>
    <dbReference type="NCBI Taxonomy" id="2826798"/>
    <lineage>
        <taxon>Viruses</taxon>
    </lineage>
</organism>
<accession>A0A8S5MG72</accession>
<sequence length="117" mass="13880">MKLYEKMRDGENLGWCKPFTTKRRNLWVIVKEGKIEKIHDQFGHIYFEMPYAFVNPSENLIAEFARIYNNKNYYADKDHLTPTEILLDALYEKGCADCPFRNECEAMEDSGEDDERI</sequence>
<name>A0A8S5MG72_9VIRU</name>
<protein>
    <submittedName>
        <fullName evidence="1">Uncharacterized protein</fullName>
    </submittedName>
</protein>
<dbReference type="EMBL" id="BK014891">
    <property type="protein sequence ID" value="DAD80915.1"/>
    <property type="molecule type" value="Genomic_DNA"/>
</dbReference>
<reference evidence="1" key="1">
    <citation type="journal article" date="2021" name="Proc. Natl. Acad. Sci. U.S.A.">
        <title>A Catalog of Tens of Thousands of Viruses from Human Metagenomes Reveals Hidden Associations with Chronic Diseases.</title>
        <authorList>
            <person name="Tisza M.J."/>
            <person name="Buck C.B."/>
        </authorList>
    </citation>
    <scope>NUCLEOTIDE SEQUENCE</scope>
    <source>
        <strain evidence="1">CtK6s94</strain>
    </source>
</reference>
<proteinExistence type="predicted"/>